<dbReference type="EMBL" id="KL660284">
    <property type="protein sequence ID" value="KFA66999.1"/>
    <property type="molecule type" value="Genomic_DNA"/>
</dbReference>
<dbReference type="InterPro" id="IPR036908">
    <property type="entry name" value="RlpA-like_sf"/>
</dbReference>
<evidence type="ECO:0000256" key="1">
    <source>
        <dbReference type="ARBA" id="ARBA00022729"/>
    </source>
</evidence>
<evidence type="ECO:0008006" key="6">
    <source>
        <dbReference type="Google" id="ProtNLM"/>
    </source>
</evidence>
<dbReference type="HOGENOM" id="CLU_052701_0_0_1"/>
<dbReference type="PANTHER" id="PTHR31836:SF28">
    <property type="entry name" value="SRCR DOMAIN-CONTAINING PROTEIN-RELATED"/>
    <property type="match status" value="1"/>
</dbReference>
<feature type="region of interest" description="Disordered" evidence="2">
    <location>
        <begin position="64"/>
        <end position="172"/>
    </location>
</feature>
<organism evidence="4 5">
    <name type="scientific">Stachybotrys chlorohalonatus (strain IBT 40285)</name>
    <dbReference type="NCBI Taxonomy" id="1283841"/>
    <lineage>
        <taxon>Eukaryota</taxon>
        <taxon>Fungi</taxon>
        <taxon>Dikarya</taxon>
        <taxon>Ascomycota</taxon>
        <taxon>Pezizomycotina</taxon>
        <taxon>Sordariomycetes</taxon>
        <taxon>Hypocreomycetidae</taxon>
        <taxon>Hypocreales</taxon>
        <taxon>Stachybotryaceae</taxon>
        <taxon>Stachybotrys</taxon>
    </lineage>
</organism>
<evidence type="ECO:0000256" key="2">
    <source>
        <dbReference type="SAM" id="MobiDB-lite"/>
    </source>
</evidence>
<feature type="compositionally biased region" description="Low complexity" evidence="2">
    <location>
        <begin position="150"/>
        <end position="167"/>
    </location>
</feature>
<dbReference type="InterPro" id="IPR051477">
    <property type="entry name" value="Expansin_CellWall"/>
</dbReference>
<gene>
    <name evidence="4" type="ORF">S40285_06262</name>
</gene>
<dbReference type="Gene3D" id="2.40.40.10">
    <property type="entry name" value="RlpA-like domain"/>
    <property type="match status" value="1"/>
</dbReference>
<evidence type="ECO:0000313" key="5">
    <source>
        <dbReference type="Proteomes" id="UP000028524"/>
    </source>
</evidence>
<dbReference type="STRING" id="1283841.A0A084QSR4"/>
<dbReference type="Proteomes" id="UP000028524">
    <property type="component" value="Unassembled WGS sequence"/>
</dbReference>
<dbReference type="SUPFAM" id="SSF50685">
    <property type="entry name" value="Barwin-like endoglucanases"/>
    <property type="match status" value="1"/>
</dbReference>
<feature type="compositionally biased region" description="Low complexity" evidence="2">
    <location>
        <begin position="89"/>
        <end position="99"/>
    </location>
</feature>
<feature type="chain" id="PRO_5001779624" description="RlpA-like protein double-psi beta-barrel domain-containing protein" evidence="3">
    <location>
        <begin position="18"/>
        <end position="269"/>
    </location>
</feature>
<keyword evidence="5" id="KW-1185">Reference proteome</keyword>
<dbReference type="OrthoDB" id="623670at2759"/>
<feature type="signal peptide" evidence="3">
    <location>
        <begin position="1"/>
        <end position="17"/>
    </location>
</feature>
<reference evidence="4 5" key="1">
    <citation type="journal article" date="2014" name="BMC Genomics">
        <title>Comparative genome sequencing reveals chemotype-specific gene clusters in the toxigenic black mold Stachybotrys.</title>
        <authorList>
            <person name="Semeiks J."/>
            <person name="Borek D."/>
            <person name="Otwinowski Z."/>
            <person name="Grishin N.V."/>
        </authorList>
    </citation>
    <scope>NUCLEOTIDE SEQUENCE [LARGE SCALE GENOMIC DNA]</scope>
    <source>
        <strain evidence="4 5">IBT 40285</strain>
    </source>
</reference>
<dbReference type="OMA" id="WETVTDI"/>
<sequence length="269" mass="28090">MKTFTVASALLIATAAAQPHGHGHHVRHLGKRLVTETEWVTEIEYVTEIIDATTTLWISDDHEQAAPTTTSAADGQFFEPPAQDAPVEPATTTLTTSIYTPPPPAPEPTVAEEPVVDEPSPAPQPTTTSSAAAPPPPPPAPKTSQESQAETGTNNNENMSSTSSGSGEHSGELTYYTVGMGACGEDDSGLGSSSNIVAISQHLMGTQSNGNPMCGQTITIFANGKSTTATVRDKCMGCAAEDIDVSEKVFLELYGSLDGGRLPCSWSFN</sequence>
<dbReference type="CDD" id="cd22191">
    <property type="entry name" value="DPBB_RlpA_EXP_N-like"/>
    <property type="match status" value="1"/>
</dbReference>
<evidence type="ECO:0000313" key="4">
    <source>
        <dbReference type="EMBL" id="KFA66999.1"/>
    </source>
</evidence>
<dbReference type="AlphaFoldDB" id="A0A084QSR4"/>
<keyword evidence="1 3" id="KW-0732">Signal</keyword>
<feature type="compositionally biased region" description="Low complexity" evidence="2">
    <location>
        <begin position="108"/>
        <end position="132"/>
    </location>
</feature>
<dbReference type="PANTHER" id="PTHR31836">
    <property type="match status" value="1"/>
</dbReference>
<name>A0A084QSR4_STAC4</name>
<accession>A0A084QSR4</accession>
<protein>
    <recommendedName>
        <fullName evidence="6">RlpA-like protein double-psi beta-barrel domain-containing protein</fullName>
    </recommendedName>
</protein>
<proteinExistence type="predicted"/>
<dbReference type="InParanoid" id="A0A084QSR4"/>
<evidence type="ECO:0000256" key="3">
    <source>
        <dbReference type="SAM" id="SignalP"/>
    </source>
</evidence>